<dbReference type="PRINTS" id="PR00127">
    <property type="entry name" value="CLPPROTEASEP"/>
</dbReference>
<reference evidence="8 9" key="1">
    <citation type="submission" date="2019-02" db="EMBL/GenBank/DDBJ databases">
        <title>Paracoccus subflavus sp. nov., isolated from marine sediment of the Pacific Ocean.</title>
        <authorList>
            <person name="Zhang G."/>
        </authorList>
    </citation>
    <scope>NUCLEOTIDE SEQUENCE [LARGE SCALE GENOMIC DNA]</scope>
    <source>
        <strain evidence="8 9">GY0581</strain>
    </source>
</reference>
<evidence type="ECO:0000256" key="5">
    <source>
        <dbReference type="ARBA" id="ARBA00022825"/>
    </source>
</evidence>
<dbReference type="InterPro" id="IPR029045">
    <property type="entry name" value="ClpP/crotonase-like_dom_sf"/>
</dbReference>
<evidence type="ECO:0000313" key="8">
    <source>
        <dbReference type="EMBL" id="TBN43597.1"/>
    </source>
</evidence>
<dbReference type="OrthoDB" id="9806592at2"/>
<keyword evidence="9" id="KW-1185">Reference proteome</keyword>
<dbReference type="PANTHER" id="PTHR10381">
    <property type="entry name" value="ATP-DEPENDENT CLP PROTEASE PROTEOLYTIC SUBUNIT"/>
    <property type="match status" value="1"/>
</dbReference>
<evidence type="ECO:0000256" key="3">
    <source>
        <dbReference type="ARBA" id="ARBA00022670"/>
    </source>
</evidence>
<dbReference type="Pfam" id="PF00574">
    <property type="entry name" value="CLP_protease"/>
    <property type="match status" value="1"/>
</dbReference>
<dbReference type="InterPro" id="IPR023562">
    <property type="entry name" value="ClpP/TepA"/>
</dbReference>
<feature type="compositionally biased region" description="Low complexity" evidence="7">
    <location>
        <begin position="291"/>
        <end position="303"/>
    </location>
</feature>
<dbReference type="Gene3D" id="3.90.226.10">
    <property type="entry name" value="2-enoyl-CoA Hydratase, Chain A, domain 1"/>
    <property type="match status" value="1"/>
</dbReference>
<dbReference type="Proteomes" id="UP000293520">
    <property type="component" value="Unassembled WGS sequence"/>
</dbReference>
<feature type="compositionally biased region" description="Low complexity" evidence="7">
    <location>
        <begin position="1"/>
        <end position="16"/>
    </location>
</feature>
<evidence type="ECO:0000256" key="1">
    <source>
        <dbReference type="ARBA" id="ARBA00007039"/>
    </source>
</evidence>
<dbReference type="EMBL" id="SISK01000001">
    <property type="protein sequence ID" value="TBN43597.1"/>
    <property type="molecule type" value="Genomic_DNA"/>
</dbReference>
<dbReference type="AlphaFoldDB" id="A0A4Q9G4I6"/>
<keyword evidence="3 8" id="KW-0645">Protease</keyword>
<feature type="region of interest" description="Disordered" evidence="7">
    <location>
        <begin position="1"/>
        <end position="53"/>
    </location>
</feature>
<dbReference type="GO" id="GO:0004176">
    <property type="term" value="F:ATP-dependent peptidase activity"/>
    <property type="evidence" value="ECO:0007669"/>
    <property type="project" value="InterPro"/>
</dbReference>
<comment type="caution">
    <text evidence="8">The sequence shown here is derived from an EMBL/GenBank/DDBJ whole genome shotgun (WGS) entry which is preliminary data.</text>
</comment>
<evidence type="ECO:0000256" key="6">
    <source>
        <dbReference type="RuleBase" id="RU003567"/>
    </source>
</evidence>
<feature type="region of interest" description="Disordered" evidence="7">
    <location>
        <begin position="249"/>
        <end position="311"/>
    </location>
</feature>
<evidence type="ECO:0000256" key="7">
    <source>
        <dbReference type="SAM" id="MobiDB-lite"/>
    </source>
</evidence>
<evidence type="ECO:0000313" key="9">
    <source>
        <dbReference type="Proteomes" id="UP000293520"/>
    </source>
</evidence>
<keyword evidence="4" id="KW-0378">Hydrolase</keyword>
<keyword evidence="2" id="KW-0963">Cytoplasm</keyword>
<protein>
    <recommendedName>
        <fullName evidence="6">ATP-dependent Clp protease proteolytic subunit</fullName>
    </recommendedName>
</protein>
<name>A0A4Q9G4I6_9RHOB</name>
<organism evidence="8 9">
    <name type="scientific">Paracoccus subflavus</name>
    <dbReference type="NCBI Taxonomy" id="2528244"/>
    <lineage>
        <taxon>Bacteria</taxon>
        <taxon>Pseudomonadati</taxon>
        <taxon>Pseudomonadota</taxon>
        <taxon>Alphaproteobacteria</taxon>
        <taxon>Rhodobacterales</taxon>
        <taxon>Paracoccaceae</taxon>
        <taxon>Paracoccus</taxon>
    </lineage>
</organism>
<dbReference type="GO" id="GO:0006515">
    <property type="term" value="P:protein quality control for misfolded or incompletely synthesized proteins"/>
    <property type="evidence" value="ECO:0007669"/>
    <property type="project" value="TreeGrafter"/>
</dbReference>
<feature type="compositionally biased region" description="Acidic residues" evidence="7">
    <location>
        <begin position="268"/>
        <end position="289"/>
    </location>
</feature>
<dbReference type="GO" id="GO:0004252">
    <property type="term" value="F:serine-type endopeptidase activity"/>
    <property type="evidence" value="ECO:0007669"/>
    <property type="project" value="InterPro"/>
</dbReference>
<feature type="compositionally biased region" description="Basic residues" evidence="7">
    <location>
        <begin position="17"/>
        <end position="30"/>
    </location>
</feature>
<evidence type="ECO:0000256" key="2">
    <source>
        <dbReference type="ARBA" id="ARBA00022490"/>
    </source>
</evidence>
<dbReference type="NCBIfam" id="NF045542">
    <property type="entry name" value="Clp_rel_HeadMat"/>
    <property type="match status" value="1"/>
</dbReference>
<accession>A0A4Q9G4I6</accession>
<proteinExistence type="inferred from homology"/>
<dbReference type="PANTHER" id="PTHR10381:SF70">
    <property type="entry name" value="ATP-DEPENDENT CLP PROTEASE PROTEOLYTIC SUBUNIT"/>
    <property type="match status" value="1"/>
</dbReference>
<dbReference type="InterPro" id="IPR001907">
    <property type="entry name" value="ClpP"/>
</dbReference>
<dbReference type="GO" id="GO:0009368">
    <property type="term" value="C:endopeptidase Clp complex"/>
    <property type="evidence" value="ECO:0007669"/>
    <property type="project" value="TreeGrafter"/>
</dbReference>
<evidence type="ECO:0000256" key="4">
    <source>
        <dbReference type="ARBA" id="ARBA00022801"/>
    </source>
</evidence>
<comment type="similarity">
    <text evidence="1 6">Belongs to the peptidase S14 family.</text>
</comment>
<dbReference type="GO" id="GO:0051117">
    <property type="term" value="F:ATPase binding"/>
    <property type="evidence" value="ECO:0007669"/>
    <property type="project" value="TreeGrafter"/>
</dbReference>
<gene>
    <name evidence="8" type="ORF">EYE42_00150</name>
</gene>
<sequence length="393" mass="41362">MQSAPPIWASATAPAPARRRARVRHRRRGPSRAVEPAGTGATAPRRLIPPPNRSDDMASWYAIRARGTGAEVAIYDEIGAYGVSAKGFLTELGALPDAAPIDLRLNSPGGSVFDAVAIHNALKRHEGKVTVWIDGIAASAASYVAMAGDEIVMPENAFLMIHDPAGLVMGTAEDMRAMAEALDKVKGSLVAGYAAKSGRAAEDIAALMRAETWFDAKDALDAGLATRIAEPVRMAARFDIARFRNAPPELVESVETDTTGENHRADPDEATADPEESSQASDAEDDETVGAEAEQAPAETATPSGAPSEPAAIRAEAISHARAVVDLCRIAGLPQMASRFLEHDANLDEVRAALLAAKAEAEPEIAPHHPQPGRSSAASPWGEIVARTFKLKG</sequence>
<dbReference type="SUPFAM" id="SSF52096">
    <property type="entry name" value="ClpP/crotonase"/>
    <property type="match status" value="1"/>
</dbReference>
<keyword evidence="5" id="KW-0720">Serine protease</keyword>
<dbReference type="CDD" id="cd07016">
    <property type="entry name" value="S14_ClpP_1"/>
    <property type="match status" value="1"/>
</dbReference>